<dbReference type="InterPro" id="IPR008928">
    <property type="entry name" value="6-hairpin_glycosidase_sf"/>
</dbReference>
<gene>
    <name evidence="3" type="ordered locus">Adeh_3193</name>
</gene>
<dbReference type="Pfam" id="PF00723">
    <property type="entry name" value="Glyco_hydro_15"/>
    <property type="match status" value="1"/>
</dbReference>
<evidence type="ECO:0000313" key="3">
    <source>
        <dbReference type="EMBL" id="ABC82961.1"/>
    </source>
</evidence>
<dbReference type="GO" id="GO:0005975">
    <property type="term" value="P:carbohydrate metabolic process"/>
    <property type="evidence" value="ECO:0007669"/>
    <property type="project" value="InterPro"/>
</dbReference>
<name>Q2IEF7_ANADE</name>
<dbReference type="SUPFAM" id="SSF48208">
    <property type="entry name" value="Six-hairpin glycosidases"/>
    <property type="match status" value="1"/>
</dbReference>
<dbReference type="RefSeq" id="WP_011422243.1">
    <property type="nucleotide sequence ID" value="NC_007760.1"/>
</dbReference>
<accession>Q2IEF7</accession>
<proteinExistence type="predicted"/>
<feature type="domain" description="Trehalase-like N-terminal" evidence="2">
    <location>
        <begin position="5"/>
        <end position="161"/>
    </location>
</feature>
<dbReference type="InterPro" id="IPR011613">
    <property type="entry name" value="GH15-like"/>
</dbReference>
<dbReference type="Pfam" id="PF19291">
    <property type="entry name" value="TREH_N"/>
    <property type="match status" value="1"/>
</dbReference>
<dbReference type="AlphaFoldDB" id="Q2IEF7"/>
<dbReference type="GO" id="GO:0004553">
    <property type="term" value="F:hydrolase activity, hydrolyzing O-glycosyl compounds"/>
    <property type="evidence" value="ECO:0007669"/>
    <property type="project" value="UniProtKB-ARBA"/>
</dbReference>
<dbReference type="EMBL" id="CP000251">
    <property type="protein sequence ID" value="ABC82961.1"/>
    <property type="molecule type" value="Genomic_DNA"/>
</dbReference>
<feature type="domain" description="GH15-like" evidence="1">
    <location>
        <begin position="227"/>
        <end position="592"/>
    </location>
</feature>
<dbReference type="Proteomes" id="UP000001935">
    <property type="component" value="Chromosome"/>
</dbReference>
<organism evidence="3 4">
    <name type="scientific">Anaeromyxobacter dehalogenans (strain 2CP-C)</name>
    <dbReference type="NCBI Taxonomy" id="290397"/>
    <lineage>
        <taxon>Bacteria</taxon>
        <taxon>Pseudomonadati</taxon>
        <taxon>Myxococcota</taxon>
        <taxon>Myxococcia</taxon>
        <taxon>Myxococcales</taxon>
        <taxon>Cystobacterineae</taxon>
        <taxon>Anaeromyxobacteraceae</taxon>
        <taxon>Anaeromyxobacter</taxon>
    </lineage>
</organism>
<protein>
    <submittedName>
        <fullName evidence="3">Glycoside hydrolase 15-related protein</fullName>
    </submittedName>
</protein>
<dbReference type="CAZy" id="GH15">
    <property type="family name" value="Glycoside Hydrolase Family 15"/>
</dbReference>
<dbReference type="InterPro" id="IPR012341">
    <property type="entry name" value="6hp_glycosidase-like_sf"/>
</dbReference>
<evidence type="ECO:0000259" key="2">
    <source>
        <dbReference type="Pfam" id="PF19291"/>
    </source>
</evidence>
<evidence type="ECO:0000259" key="1">
    <source>
        <dbReference type="Pfam" id="PF00723"/>
    </source>
</evidence>
<dbReference type="Gene3D" id="1.50.10.10">
    <property type="match status" value="1"/>
</dbReference>
<dbReference type="InterPro" id="IPR045582">
    <property type="entry name" value="Trehalase-like_N"/>
</dbReference>
<dbReference type="PANTHER" id="PTHR31616">
    <property type="entry name" value="TREHALASE"/>
    <property type="match status" value="1"/>
</dbReference>
<dbReference type="PANTHER" id="PTHR31616:SF0">
    <property type="entry name" value="GLUCAN 1,4-ALPHA-GLUCOSIDASE"/>
    <property type="match status" value="1"/>
</dbReference>
<dbReference type="STRING" id="290397.Adeh_3193"/>
<reference evidence="3" key="1">
    <citation type="submission" date="2006-01" db="EMBL/GenBank/DDBJ databases">
        <title>Complete sequence of Anaeromyxobacter dehalogenans 2CP-C.</title>
        <authorList>
            <consortium name="US DOE Joint Genome Institute"/>
            <person name="Copeland A."/>
            <person name="Lucas S."/>
            <person name="Lapidus A."/>
            <person name="Barry K."/>
            <person name="Detter J.C."/>
            <person name="Glavina T."/>
            <person name="Hammon N."/>
            <person name="Israni S."/>
            <person name="Pitluck S."/>
            <person name="Brettin T."/>
            <person name="Bruce D."/>
            <person name="Han C."/>
            <person name="Tapia R."/>
            <person name="Gilna P."/>
            <person name="Kiss H."/>
            <person name="Schmutz J."/>
            <person name="Larimer F."/>
            <person name="Land M."/>
            <person name="Kyrpides N."/>
            <person name="Anderson I."/>
            <person name="Sanford R.A."/>
            <person name="Ritalahti K.M."/>
            <person name="Thomas H.S."/>
            <person name="Kirby J.R."/>
            <person name="Zhulin I.B."/>
            <person name="Loeffler F.E."/>
            <person name="Richardson P."/>
        </authorList>
    </citation>
    <scope>NUCLEOTIDE SEQUENCE</scope>
    <source>
        <strain evidence="3">2CP-C</strain>
    </source>
</reference>
<evidence type="ECO:0000313" key="4">
    <source>
        <dbReference type="Proteomes" id="UP000001935"/>
    </source>
</evidence>
<dbReference type="KEGG" id="ade:Adeh_3193"/>
<keyword evidence="3" id="KW-0378">Hydrolase</keyword>
<dbReference type="eggNOG" id="COG3387">
    <property type="taxonomic scope" value="Bacteria"/>
</dbReference>
<sequence>MVRVERIHDHAIIGDGRSAALVSRRGSIDWLCWPRFDGPSVLGALLDDGAGHFTVAPTQPFRTSRRYLGDTNVLETRFETASGAVSVTDFMPVASDPERRRLLLADHAILRIAACERGDVELEAIFEPRPGYGREPPRLVDARALGLRMETRAGLVTLRAGLPLRIDGGGRAAGRVRLRTGEECHFALTLASEWPAVLPPLGAELHAALDRTVGWWSDWAARIRYGGPAREAVVRSALALRLLVYAPSGAVVAAPTTSLPERVGGNLNWDYRYCWLRDAALTVRALFGLGFREEADAFVSWLLHSTRLTQPALQVLYDVHGNQPAAERTLGHLAGYRGSRPVRVGNGAAGQLQLDVYGEVIDAVAHFVRSGGTLDRETQRMLSALGEYVCRNWQRPDDGIWEPRSGAAHNTHSRVLCWTALDRLLELHAKGHVRRAPAGLFERNRAAIRAEVEARAWNAQLGSYASRLDGEDLDAALLLIPWYGFEDAGAPRMRATYRRITERLGAGDGGLLYRYRTGDSPGEGAFGICCFWGAETLALGAGSAADAQATFERLCGFANDVGLFAEEIDPATGEAVGNFPQAFTHVGLINAALSLERRLRREAPASVAEVRELPAADGVGP</sequence>
<dbReference type="HOGENOM" id="CLU_010399_2_0_7"/>